<dbReference type="RefSeq" id="WP_089913622.1">
    <property type="nucleotide sequence ID" value="NZ_FOFV01000003.1"/>
</dbReference>
<dbReference type="OrthoDB" id="9811665at2"/>
<reference evidence="4" key="1">
    <citation type="submission" date="2016-10" db="EMBL/GenBank/DDBJ databases">
        <authorList>
            <person name="Varghese N."/>
            <person name="Submissions S."/>
        </authorList>
    </citation>
    <scope>NUCLEOTIDE SEQUENCE [LARGE SCALE GENOMIC DNA]</scope>
    <source>
        <strain evidence="4">DSM 44437</strain>
    </source>
</reference>
<dbReference type="Proteomes" id="UP000199503">
    <property type="component" value="Unassembled WGS sequence"/>
</dbReference>
<keyword evidence="1" id="KW-0175">Coiled coil</keyword>
<proteinExistence type="predicted"/>
<evidence type="ECO:0000259" key="2">
    <source>
        <dbReference type="SMART" id="SM00974"/>
    </source>
</evidence>
<feature type="domain" description="Bacteriophage T5 Orf172 DNA-binding" evidence="2">
    <location>
        <begin position="349"/>
        <end position="432"/>
    </location>
</feature>
<feature type="coiled-coil region" evidence="1">
    <location>
        <begin position="211"/>
        <end position="306"/>
    </location>
</feature>
<dbReference type="Pfam" id="PF13455">
    <property type="entry name" value="MUG113"/>
    <property type="match status" value="1"/>
</dbReference>
<dbReference type="SMART" id="SM00974">
    <property type="entry name" value="T5orf172"/>
    <property type="match status" value="1"/>
</dbReference>
<dbReference type="AlphaFoldDB" id="A0A1H9H2P4"/>
<keyword evidence="4" id="KW-1185">Reference proteome</keyword>
<accession>A0A1H9H2P4</accession>
<name>A0A1H9H2P4_9PSEU</name>
<protein>
    <submittedName>
        <fullName evidence="3">T5orf172 domain-containing protein</fullName>
    </submittedName>
</protein>
<gene>
    <name evidence="3" type="ORF">SAMN04488000_103371</name>
</gene>
<dbReference type="STRING" id="65499.SAMN04488000_103371"/>
<dbReference type="InterPro" id="IPR018306">
    <property type="entry name" value="Phage_T5_Orf172_DNA-bd"/>
</dbReference>
<sequence length="454" mass="51846">MFGSKQKKIVSLEQAAGGLQQQVNQLSGYLQQIGGLDHAQLREEIDRMRAELAGLRQAHAGERQAHQQAMAGERQAHERTLAAERQAQDEALALRKQGFEQGLTRLRAELETAKAALVPFTDELLFQEAGVFRYHHPLENAEAYKRELDRVQDAMKQMIRDKTAVTGSSNFTFNGSSREGAKMVADWCKLMLRSYNAEAENSLRVMKAGSVEAAKKRLVRAAEAIEKLGKMLSITIDDRYEALRMRELELTADYLQKKQEEKESERAERERLREEAKAQAEFRRELEKLEKERKHLENVRKALLDKGDLAAAEELQSELDKVVSGIEGVHQREANIRAGYVYVISNLGAFGPKMVKIGMTRRLHPEERVLELGDASVPFRYDTHILHYSADAVSLETKLHQELSDRRVNRVNMRREFFYATPEDVRELLKKHSGQMLEYVLEPEAAEYRQSVAS</sequence>
<evidence type="ECO:0000313" key="4">
    <source>
        <dbReference type="Proteomes" id="UP000199503"/>
    </source>
</evidence>
<evidence type="ECO:0000256" key="1">
    <source>
        <dbReference type="SAM" id="Coils"/>
    </source>
</evidence>
<evidence type="ECO:0000313" key="3">
    <source>
        <dbReference type="EMBL" id="SEQ56580.1"/>
    </source>
</evidence>
<dbReference type="InterPro" id="IPR025280">
    <property type="entry name" value="SNIPE"/>
</dbReference>
<dbReference type="EMBL" id="FOFV01000003">
    <property type="protein sequence ID" value="SEQ56580.1"/>
    <property type="molecule type" value="Genomic_DNA"/>
</dbReference>
<dbReference type="Pfam" id="PF13250">
    <property type="entry name" value="SNIPE"/>
    <property type="match status" value="1"/>
</dbReference>
<organism evidence="3 4">
    <name type="scientific">Lentzea albida</name>
    <dbReference type="NCBI Taxonomy" id="65499"/>
    <lineage>
        <taxon>Bacteria</taxon>
        <taxon>Bacillati</taxon>
        <taxon>Actinomycetota</taxon>
        <taxon>Actinomycetes</taxon>
        <taxon>Pseudonocardiales</taxon>
        <taxon>Pseudonocardiaceae</taxon>
        <taxon>Lentzea</taxon>
    </lineage>
</organism>